<evidence type="ECO:0000256" key="12">
    <source>
        <dbReference type="SAM" id="MobiDB-lite"/>
    </source>
</evidence>
<gene>
    <name evidence="11" type="primary">fni</name>
    <name evidence="14" type="ORF">DI525_10490</name>
</gene>
<feature type="binding site" evidence="11">
    <location>
        <position position="206"/>
    </location>
    <ligand>
        <name>Mg(2+)</name>
        <dbReference type="ChEBI" id="CHEBI:18420"/>
    </ligand>
</feature>
<feature type="binding site" evidence="11">
    <location>
        <position position="175"/>
    </location>
    <ligand>
        <name>FMN</name>
        <dbReference type="ChEBI" id="CHEBI:58210"/>
    </ligand>
</feature>
<feature type="compositionally biased region" description="Low complexity" evidence="12">
    <location>
        <begin position="28"/>
        <end position="49"/>
    </location>
</feature>
<feature type="binding site" evidence="11">
    <location>
        <begin position="318"/>
        <end position="320"/>
    </location>
    <ligand>
        <name>FMN</name>
        <dbReference type="ChEBI" id="CHEBI:58210"/>
    </ligand>
</feature>
<keyword evidence="2 11" id="KW-0963">Cytoplasm</keyword>
<comment type="caution">
    <text evidence="14">The sequence shown here is derived from an EMBL/GenBank/DDBJ whole genome shotgun (WGS) entry which is preliminary data.</text>
</comment>
<feature type="binding site" evidence="11">
    <location>
        <position position="146"/>
    </location>
    <ligand>
        <name>FMN</name>
        <dbReference type="ChEBI" id="CHEBI:58210"/>
    </ligand>
</feature>
<organism evidence="14 15">
    <name type="scientific">Corynebacterium kroppenstedtii</name>
    <dbReference type="NCBI Taxonomy" id="161879"/>
    <lineage>
        <taxon>Bacteria</taxon>
        <taxon>Bacillati</taxon>
        <taxon>Actinomycetota</taxon>
        <taxon>Actinomycetes</taxon>
        <taxon>Mycobacteriales</taxon>
        <taxon>Corynebacteriaceae</taxon>
        <taxon>Corynebacterium</taxon>
    </lineage>
</organism>
<comment type="caution">
    <text evidence="11">Lacks conserved residue(s) required for the propagation of feature annotation.</text>
</comment>
<evidence type="ECO:0000256" key="10">
    <source>
        <dbReference type="ARBA" id="ARBA00025810"/>
    </source>
</evidence>
<evidence type="ECO:0000256" key="7">
    <source>
        <dbReference type="ARBA" id="ARBA00022857"/>
    </source>
</evidence>
<dbReference type="PANTHER" id="PTHR43665:SF1">
    <property type="entry name" value="ISOPENTENYL-DIPHOSPHATE DELTA-ISOMERASE"/>
    <property type="match status" value="1"/>
</dbReference>
<comment type="subunit">
    <text evidence="10 11">Homooctamer. Dimer of tetramers.</text>
</comment>
<dbReference type="PANTHER" id="PTHR43665">
    <property type="entry name" value="ISOPENTENYL-DIPHOSPHATE DELTA-ISOMERASE"/>
    <property type="match status" value="1"/>
</dbReference>
<dbReference type="Gene3D" id="3.20.20.70">
    <property type="entry name" value="Aldolase class I"/>
    <property type="match status" value="1"/>
</dbReference>
<proteinExistence type="inferred from homology"/>
<comment type="similarity">
    <text evidence="11">Belongs to the IPP isomerase type 2 family.</text>
</comment>
<feature type="binding site" evidence="11">
    <location>
        <position position="205"/>
    </location>
    <ligand>
        <name>substrate</name>
    </ligand>
</feature>
<evidence type="ECO:0000313" key="15">
    <source>
        <dbReference type="Proteomes" id="UP000249432"/>
    </source>
</evidence>
<dbReference type="GO" id="GO:0004452">
    <property type="term" value="F:isopentenyl-diphosphate delta-isomerase activity"/>
    <property type="evidence" value="ECO:0007669"/>
    <property type="project" value="UniProtKB-UniRule"/>
</dbReference>
<comment type="function">
    <text evidence="11">Involved in the biosynthesis of isoprenoids. Catalyzes the 1,3-allylic rearrangement of the homoallylic substrate isopentenyl (IPP) to its allylic isomer, dimethylallyl diphosphate (DMAPP).</text>
</comment>
<accession>A0A2W5U3N1</accession>
<dbReference type="InterPro" id="IPR000262">
    <property type="entry name" value="FMN-dep_DH"/>
</dbReference>
<evidence type="ECO:0000313" key="14">
    <source>
        <dbReference type="EMBL" id="PZR03308.1"/>
    </source>
</evidence>
<dbReference type="InterPro" id="IPR013785">
    <property type="entry name" value="Aldolase_TIM"/>
</dbReference>
<dbReference type="AlphaFoldDB" id="A0A2W5U3N1"/>
<dbReference type="GO" id="GO:0000287">
    <property type="term" value="F:magnesium ion binding"/>
    <property type="evidence" value="ECO:0007669"/>
    <property type="project" value="UniProtKB-UniRule"/>
</dbReference>
<evidence type="ECO:0000256" key="4">
    <source>
        <dbReference type="ARBA" id="ARBA00022643"/>
    </source>
</evidence>
<feature type="binding site" evidence="11">
    <location>
        <position position="270"/>
    </location>
    <ligand>
        <name>FMN</name>
        <dbReference type="ChEBI" id="CHEBI:58210"/>
    </ligand>
</feature>
<evidence type="ECO:0000259" key="13">
    <source>
        <dbReference type="Pfam" id="PF01070"/>
    </source>
</evidence>
<dbReference type="GO" id="GO:0070402">
    <property type="term" value="F:NADPH binding"/>
    <property type="evidence" value="ECO:0007669"/>
    <property type="project" value="UniProtKB-UniRule"/>
</dbReference>
<feature type="binding site" evidence="11">
    <location>
        <begin position="5"/>
        <end position="6"/>
    </location>
    <ligand>
        <name>substrate</name>
    </ligand>
</feature>
<feature type="binding site" evidence="11">
    <location>
        <begin position="116"/>
        <end position="118"/>
    </location>
    <ligand>
        <name>FMN</name>
        <dbReference type="ChEBI" id="CHEBI:58210"/>
    </ligand>
</feature>
<keyword evidence="4 11" id="KW-0288">FMN</keyword>
<feature type="binding site" evidence="11">
    <location>
        <position position="240"/>
    </location>
    <ligand>
        <name>FMN</name>
        <dbReference type="ChEBI" id="CHEBI:58210"/>
    </ligand>
</feature>
<dbReference type="Proteomes" id="UP000249432">
    <property type="component" value="Unassembled WGS sequence"/>
</dbReference>
<evidence type="ECO:0000256" key="6">
    <source>
        <dbReference type="ARBA" id="ARBA00022842"/>
    </source>
</evidence>
<dbReference type="GO" id="GO:0010181">
    <property type="term" value="F:FMN binding"/>
    <property type="evidence" value="ECO:0007669"/>
    <property type="project" value="UniProtKB-UniRule"/>
</dbReference>
<evidence type="ECO:0000256" key="9">
    <source>
        <dbReference type="ARBA" id="ARBA00023235"/>
    </source>
</evidence>
<feature type="binding site" evidence="11">
    <location>
        <position position="265"/>
    </location>
    <ligand>
        <name>FMN</name>
        <dbReference type="ChEBI" id="CHEBI:58210"/>
    </ligand>
</feature>
<dbReference type="GO" id="GO:0008299">
    <property type="term" value="P:isoprenoid biosynthetic process"/>
    <property type="evidence" value="ECO:0007669"/>
    <property type="project" value="UniProtKB-UniRule"/>
</dbReference>
<evidence type="ECO:0000256" key="2">
    <source>
        <dbReference type="ARBA" id="ARBA00022490"/>
    </source>
</evidence>
<keyword evidence="9 11" id="KW-0413">Isomerase</keyword>
<sequence>MSGSRKDDHLALAARQQREAHGEPPQPTDATTPAPDNASSAPSPRSAGSASTYCAWDDVRILHNSLAGIDSGQADISTTIPTDLSVEGNTNAVTNASTGAHTAQPLHWGLPFYINGMTGGSELTAGVNRVLAETAARTGIAVATGSMSIFLREPDTLPTFRILRDRNPHGTVWANLSADATPDDAARVIDALQADALQIHVNAVQETVMPEGSRGYASWPRNIEAIVNALEATHTPVIVKEVGFGMTRNTLQQLHDLGVSIADVSGRGGTNFARIENDRRSDRDFSYLTGFGQSAAFSLLDATTADPDTLPTLFASGGVRQPYDVLRGLALGADAVGVAGTFLHTALSTGVGDATRSPQERAQGIDAAVDALTSQINRWAEHLQALYEMVGATRTSDLHNTDALITGPLAESARARGIDLTAVANRRR</sequence>
<keyword evidence="3 11" id="KW-0285">Flavoprotein</keyword>
<dbReference type="HAMAP" id="MF_00354">
    <property type="entry name" value="Idi_2"/>
    <property type="match status" value="1"/>
</dbReference>
<dbReference type="EC" id="5.3.3.2" evidence="11"/>
<reference evidence="14 15" key="1">
    <citation type="submission" date="2017-08" db="EMBL/GenBank/DDBJ databases">
        <title>Infants hospitalized years apart are colonized by the same room-sourced microbial strains.</title>
        <authorList>
            <person name="Brooks B."/>
            <person name="Olm M.R."/>
            <person name="Firek B.A."/>
            <person name="Baker R."/>
            <person name="Thomas B.C."/>
            <person name="Morowitz M.J."/>
            <person name="Banfield J.F."/>
        </authorList>
    </citation>
    <scope>NUCLEOTIDE SEQUENCE [LARGE SCALE GENOMIC DNA]</scope>
    <source>
        <strain evidence="14">S2_003_000_R1_3</strain>
    </source>
</reference>
<comment type="subcellular location">
    <subcellularLocation>
        <location evidence="11">Cytoplasm</location>
    </subcellularLocation>
</comment>
<comment type="cofactor">
    <cofactor evidence="1 11">
        <name>FMN</name>
        <dbReference type="ChEBI" id="CHEBI:58210"/>
    </cofactor>
</comment>
<evidence type="ECO:0000256" key="3">
    <source>
        <dbReference type="ARBA" id="ARBA00022630"/>
    </source>
</evidence>
<dbReference type="GO" id="GO:0016491">
    <property type="term" value="F:oxidoreductase activity"/>
    <property type="evidence" value="ECO:0007669"/>
    <property type="project" value="InterPro"/>
</dbReference>
<comment type="cofactor">
    <cofactor evidence="11">
        <name>NADPH</name>
        <dbReference type="ChEBI" id="CHEBI:57783"/>
    </cofactor>
</comment>
<feature type="binding site" evidence="11">
    <location>
        <begin position="339"/>
        <end position="340"/>
    </location>
    <ligand>
        <name>FMN</name>
        <dbReference type="ChEBI" id="CHEBI:58210"/>
    </ligand>
</feature>
<dbReference type="RefSeq" id="WP_303735648.1">
    <property type="nucleotide sequence ID" value="NZ_CAKZHK010000003.1"/>
</dbReference>
<evidence type="ECO:0000256" key="8">
    <source>
        <dbReference type="ARBA" id="ARBA00023229"/>
    </source>
</evidence>
<feature type="region of interest" description="Disordered" evidence="12">
    <location>
        <begin position="1"/>
        <end position="49"/>
    </location>
</feature>
<feature type="domain" description="FMN-dependent dehydrogenase" evidence="13">
    <location>
        <begin position="223"/>
        <end position="348"/>
    </location>
</feature>
<dbReference type="InterPro" id="IPR011179">
    <property type="entry name" value="IPdP_isomerase"/>
</dbReference>
<keyword evidence="6 11" id="KW-0460">Magnesium</keyword>
<dbReference type="GO" id="GO:0005737">
    <property type="term" value="C:cytoplasm"/>
    <property type="evidence" value="ECO:0007669"/>
    <property type="project" value="UniProtKB-SubCell"/>
</dbReference>
<evidence type="ECO:0000256" key="11">
    <source>
        <dbReference type="HAMAP-Rule" id="MF_00354"/>
    </source>
</evidence>
<name>A0A2W5U3N1_9CORY</name>
<dbReference type="Pfam" id="PF01070">
    <property type="entry name" value="FMN_dh"/>
    <property type="match status" value="1"/>
</dbReference>
<protein>
    <recommendedName>
        <fullName evidence="11">Isopentenyl-diphosphate delta-isomerase</fullName>
        <shortName evidence="11">IPP isomerase</shortName>
        <ecNumber evidence="11">5.3.3.2</ecNumber>
    </recommendedName>
    <alternativeName>
        <fullName evidence="11">Isopentenyl diphosphate:dimethylallyl diphosphate isomerase</fullName>
    </alternativeName>
    <alternativeName>
        <fullName evidence="11">Isopentenyl pyrophosphate isomerase</fullName>
    </alternativeName>
    <alternativeName>
        <fullName evidence="11">Type 2 isopentenyl diphosphate isomerase</fullName>
        <shortName evidence="11">IDI-2</shortName>
    </alternativeName>
</protein>
<keyword evidence="5 11" id="KW-0479">Metal-binding</keyword>
<evidence type="ECO:0000256" key="5">
    <source>
        <dbReference type="ARBA" id="ARBA00022723"/>
    </source>
</evidence>
<dbReference type="EMBL" id="QFRA01000045">
    <property type="protein sequence ID" value="PZR03308.1"/>
    <property type="molecule type" value="Genomic_DNA"/>
</dbReference>
<keyword evidence="8 11" id="KW-0414">Isoprene biosynthesis</keyword>
<evidence type="ECO:0000256" key="1">
    <source>
        <dbReference type="ARBA" id="ARBA00001917"/>
    </source>
</evidence>
<dbReference type="SUPFAM" id="SSF51395">
    <property type="entry name" value="FMN-linked oxidoreductases"/>
    <property type="match status" value="1"/>
</dbReference>
<feature type="compositionally biased region" description="Basic and acidic residues" evidence="12">
    <location>
        <begin position="1"/>
        <end position="22"/>
    </location>
</feature>
<keyword evidence="7 11" id="KW-0521">NADP</keyword>
<comment type="cofactor">
    <cofactor evidence="11">
        <name>Mg(2+)</name>
        <dbReference type="ChEBI" id="CHEBI:18420"/>
    </cofactor>
</comment>
<comment type="catalytic activity">
    <reaction evidence="11">
        <text>isopentenyl diphosphate = dimethylallyl diphosphate</text>
        <dbReference type="Rhea" id="RHEA:23284"/>
        <dbReference type="ChEBI" id="CHEBI:57623"/>
        <dbReference type="ChEBI" id="CHEBI:128769"/>
        <dbReference type="EC" id="5.3.3.2"/>
    </reaction>
</comment>